<dbReference type="EMBL" id="JARK01001343">
    <property type="protein sequence ID" value="EYC28475.1"/>
    <property type="molecule type" value="Genomic_DNA"/>
</dbReference>
<feature type="compositionally biased region" description="Polar residues" evidence="1">
    <location>
        <begin position="84"/>
        <end position="96"/>
    </location>
</feature>
<evidence type="ECO:0000313" key="3">
    <source>
        <dbReference type="Proteomes" id="UP000024635"/>
    </source>
</evidence>
<dbReference type="AlphaFoldDB" id="A0A016VM29"/>
<proteinExistence type="predicted"/>
<keyword evidence="3" id="KW-1185">Reference proteome</keyword>
<reference evidence="3" key="1">
    <citation type="journal article" date="2015" name="Nat. Genet.">
        <title>The genome and transcriptome of the zoonotic hookworm Ancylostoma ceylanicum identify infection-specific gene families.</title>
        <authorList>
            <person name="Schwarz E.M."/>
            <person name="Hu Y."/>
            <person name="Antoshechkin I."/>
            <person name="Miller M.M."/>
            <person name="Sternberg P.W."/>
            <person name="Aroian R.V."/>
        </authorList>
    </citation>
    <scope>NUCLEOTIDE SEQUENCE</scope>
    <source>
        <strain evidence="3">HY135</strain>
    </source>
</reference>
<evidence type="ECO:0000313" key="2">
    <source>
        <dbReference type="EMBL" id="EYC28475.1"/>
    </source>
</evidence>
<protein>
    <submittedName>
        <fullName evidence="2">Uncharacterized protein</fullName>
    </submittedName>
</protein>
<feature type="region of interest" description="Disordered" evidence="1">
    <location>
        <begin position="77"/>
        <end position="96"/>
    </location>
</feature>
<comment type="caution">
    <text evidence="2">The sequence shown here is derived from an EMBL/GenBank/DDBJ whole genome shotgun (WGS) entry which is preliminary data.</text>
</comment>
<gene>
    <name evidence="2" type="primary">Acey_s0007.g3242</name>
    <name evidence="2" type="ORF">Y032_0007g3242</name>
</gene>
<dbReference type="Proteomes" id="UP000024635">
    <property type="component" value="Unassembled WGS sequence"/>
</dbReference>
<sequence length="96" mass="10375">MQPGLHALHKTLPPPCLLPHTFYIADGIVTLVKFENMSSSYQCTNARFAYMMSNLRSSLAQVSAIAVVFDNMHRARGVGASPAPGTTSGRRSLIPT</sequence>
<evidence type="ECO:0000256" key="1">
    <source>
        <dbReference type="SAM" id="MobiDB-lite"/>
    </source>
</evidence>
<accession>A0A016VM29</accession>
<name>A0A016VM29_9BILA</name>
<organism evidence="2 3">
    <name type="scientific">Ancylostoma ceylanicum</name>
    <dbReference type="NCBI Taxonomy" id="53326"/>
    <lineage>
        <taxon>Eukaryota</taxon>
        <taxon>Metazoa</taxon>
        <taxon>Ecdysozoa</taxon>
        <taxon>Nematoda</taxon>
        <taxon>Chromadorea</taxon>
        <taxon>Rhabditida</taxon>
        <taxon>Rhabditina</taxon>
        <taxon>Rhabditomorpha</taxon>
        <taxon>Strongyloidea</taxon>
        <taxon>Ancylostomatidae</taxon>
        <taxon>Ancylostomatinae</taxon>
        <taxon>Ancylostoma</taxon>
    </lineage>
</organism>